<comment type="caution">
    <text evidence="1">The sequence shown here is derived from an EMBL/GenBank/DDBJ whole genome shotgun (WGS) entry which is preliminary data.</text>
</comment>
<keyword evidence="2" id="KW-1185">Reference proteome</keyword>
<dbReference type="Proteomes" id="UP001163321">
    <property type="component" value="Chromosome 4"/>
</dbReference>
<sequence length="437" mass="48386">MLKYLHRGGFYITGSLAPKNLDYFTKKDILLDSLFDKGRVSPALRACPIYSVLTEELGEHGQRNHPKYHQIPTLLRQYQLNHQRKRQDPMQHVSPALPSSSSGQNHVLPPSHNALGVAKVTLFSEKQLEFLHNQIRAYQALCLSMDTEMAQAKQVGSTEPTLAPMNPARTIMEASSQTFPKAEDPPVLDLLTPKWTRAARNLVYIGPKYLDGDLLGIEKKGKLAFGPYNLCSPYLGMNDVALKAQVIKASKAVKALIYQRASKAEREEDRQEKLRLKDLKAKDMEAYGKLVAEAKNERLTYLLSQTNSYLDSIRQLICQHKQKNHVVDEYTTNYDARQQGDKRTNSDDVDDELNYLEIASKGELPRQPLILRPSRPFDASLAVERRRDFFAVALTGVSACRFSAPVVGTGVCSSTAGVSGIEASAGVVGGTSAGVAG</sequence>
<reference evidence="1 2" key="1">
    <citation type="journal article" date="2022" name="bioRxiv">
        <title>The genome of the oomycete Peronosclerospora sorghi, a cosmopolitan pathogen of maize and sorghum, is inflated with dispersed pseudogenes.</title>
        <authorList>
            <person name="Fletcher K."/>
            <person name="Martin F."/>
            <person name="Isakeit T."/>
            <person name="Cavanaugh K."/>
            <person name="Magill C."/>
            <person name="Michelmore R."/>
        </authorList>
    </citation>
    <scope>NUCLEOTIDE SEQUENCE [LARGE SCALE GENOMIC DNA]</scope>
    <source>
        <strain evidence="1">P6</strain>
    </source>
</reference>
<gene>
    <name evidence="1" type="ORF">PsorP6_006444</name>
</gene>
<organism evidence="1 2">
    <name type="scientific">Peronosclerospora sorghi</name>
    <dbReference type="NCBI Taxonomy" id="230839"/>
    <lineage>
        <taxon>Eukaryota</taxon>
        <taxon>Sar</taxon>
        <taxon>Stramenopiles</taxon>
        <taxon>Oomycota</taxon>
        <taxon>Peronosporomycetes</taxon>
        <taxon>Peronosporales</taxon>
        <taxon>Peronosporaceae</taxon>
        <taxon>Peronosclerospora</taxon>
    </lineage>
</organism>
<protein>
    <submittedName>
        <fullName evidence="1">Uncharacterized protein</fullName>
    </submittedName>
</protein>
<accession>A0ACC0W7J5</accession>
<evidence type="ECO:0000313" key="2">
    <source>
        <dbReference type="Proteomes" id="UP001163321"/>
    </source>
</evidence>
<evidence type="ECO:0000313" key="1">
    <source>
        <dbReference type="EMBL" id="KAI9913996.1"/>
    </source>
</evidence>
<proteinExistence type="predicted"/>
<dbReference type="EMBL" id="CM047583">
    <property type="protein sequence ID" value="KAI9913996.1"/>
    <property type="molecule type" value="Genomic_DNA"/>
</dbReference>
<name>A0ACC0W7J5_9STRA</name>